<dbReference type="PANTHER" id="PTHR35596:SF1">
    <property type="entry name" value="MICROBIAL-TYPE PARG CATALYTIC DOMAIN-CONTAINING PROTEIN"/>
    <property type="match status" value="1"/>
</dbReference>
<dbReference type="Gene3D" id="3.40.220.10">
    <property type="entry name" value="Leucine Aminopeptidase, subunit E, domain 1"/>
    <property type="match status" value="1"/>
</dbReference>
<feature type="domain" description="Microbial-type PARG catalytic" evidence="1">
    <location>
        <begin position="132"/>
        <end position="272"/>
    </location>
</feature>
<dbReference type="EMBL" id="JAEVFJ010000040">
    <property type="protein sequence ID" value="KAH8087858.1"/>
    <property type="molecule type" value="Genomic_DNA"/>
</dbReference>
<dbReference type="InterPro" id="IPR043472">
    <property type="entry name" value="Macro_dom-like"/>
</dbReference>
<evidence type="ECO:0000313" key="2">
    <source>
        <dbReference type="EMBL" id="KAH8087858.1"/>
    </source>
</evidence>
<gene>
    <name evidence="2" type="ORF">BXZ70DRAFT_955420</name>
</gene>
<accession>A0A8K0UH07</accession>
<dbReference type="Pfam" id="PF10021">
    <property type="entry name" value="PARG_cat_microb"/>
    <property type="match status" value="1"/>
</dbReference>
<keyword evidence="3" id="KW-1185">Reference proteome</keyword>
<evidence type="ECO:0000313" key="3">
    <source>
        <dbReference type="Proteomes" id="UP000813824"/>
    </source>
</evidence>
<dbReference type="AlphaFoldDB" id="A0A8K0UH07"/>
<dbReference type="InterPro" id="IPR019261">
    <property type="entry name" value="PARG_cat_microbial"/>
</dbReference>
<dbReference type="NCBIfam" id="TIGR02452">
    <property type="entry name" value="TIGR02452 family protein"/>
    <property type="match status" value="1"/>
</dbReference>
<comment type="caution">
    <text evidence="2">The sequence shown here is derived from an EMBL/GenBank/DDBJ whole genome shotgun (WGS) entry which is preliminary data.</text>
</comment>
<protein>
    <recommendedName>
        <fullName evidence="1">Microbial-type PARG catalytic domain-containing protein</fullName>
    </recommendedName>
</protein>
<reference evidence="2" key="1">
    <citation type="journal article" date="2021" name="New Phytol.">
        <title>Evolutionary innovations through gain and loss of genes in the ectomycorrhizal Boletales.</title>
        <authorList>
            <person name="Wu G."/>
            <person name="Miyauchi S."/>
            <person name="Morin E."/>
            <person name="Kuo A."/>
            <person name="Drula E."/>
            <person name="Varga T."/>
            <person name="Kohler A."/>
            <person name="Feng B."/>
            <person name="Cao Y."/>
            <person name="Lipzen A."/>
            <person name="Daum C."/>
            <person name="Hundley H."/>
            <person name="Pangilinan J."/>
            <person name="Johnson J."/>
            <person name="Barry K."/>
            <person name="LaButti K."/>
            <person name="Ng V."/>
            <person name="Ahrendt S."/>
            <person name="Min B."/>
            <person name="Choi I.G."/>
            <person name="Park H."/>
            <person name="Plett J.M."/>
            <person name="Magnuson J."/>
            <person name="Spatafora J.W."/>
            <person name="Nagy L.G."/>
            <person name="Henrissat B."/>
            <person name="Grigoriev I.V."/>
            <person name="Yang Z.L."/>
            <person name="Xu J."/>
            <person name="Martin F.M."/>
        </authorList>
    </citation>
    <scope>NUCLEOTIDE SEQUENCE</scope>
    <source>
        <strain evidence="2">KKN 215</strain>
    </source>
</reference>
<dbReference type="PANTHER" id="PTHR35596">
    <property type="entry name" value="DUF2263 DOMAIN-CONTAINING PROTEIN"/>
    <property type="match status" value="1"/>
</dbReference>
<sequence length="426" mass="47677">MAPHKPQIKSRSRRTYTPPPIAIMNIKSPKGMLDGKRQSVKRRHFKNRKGRELLPPLTPITPTKLSIDRKDIRDRWIEIAKETRSIVLGDGQYVEERCIPIDAYALAQRIEGFSMKPLGQVDSSSTVVALSHDISEQIQHSCSRTTFYPHEFPIDWAAPSQYRPRSTRKARIEFAHRSTLNVARRLTLHAPPSSSGVGILSFASRKKPGGGYLHGGDEQEDRLARHSSLVANLSSPAAKEFYAEHKRSWTQDGSGFHDRSMVYSPGVVVFRKDRDDREATDPLGGTFISPYTVDVLSVVPVNAAVVRSRYASASERESDLAVRNAMKDRMARALCVFEEQGNREIILGAFGCDSNENKLDIVADIWAELLVCGDMEGDGGSKREARFKHSFDTVVFAVPGKSFESFRVAFNNRLFEADLVKTLTSD</sequence>
<dbReference type="Proteomes" id="UP000813824">
    <property type="component" value="Unassembled WGS sequence"/>
</dbReference>
<proteinExistence type="predicted"/>
<name>A0A8K0UH07_9AGAR</name>
<dbReference type="OrthoDB" id="9985428at2759"/>
<evidence type="ECO:0000259" key="1">
    <source>
        <dbReference type="Pfam" id="PF10021"/>
    </source>
</evidence>
<dbReference type="InterPro" id="IPR012664">
    <property type="entry name" value="CHP02452"/>
</dbReference>
<organism evidence="2 3">
    <name type="scientific">Cristinia sonorae</name>
    <dbReference type="NCBI Taxonomy" id="1940300"/>
    <lineage>
        <taxon>Eukaryota</taxon>
        <taxon>Fungi</taxon>
        <taxon>Dikarya</taxon>
        <taxon>Basidiomycota</taxon>
        <taxon>Agaricomycotina</taxon>
        <taxon>Agaricomycetes</taxon>
        <taxon>Agaricomycetidae</taxon>
        <taxon>Agaricales</taxon>
        <taxon>Pleurotineae</taxon>
        <taxon>Stephanosporaceae</taxon>
        <taxon>Cristinia</taxon>
    </lineage>
</organism>